<dbReference type="GO" id="GO:0046872">
    <property type="term" value="F:metal ion binding"/>
    <property type="evidence" value="ECO:0007669"/>
    <property type="project" value="UniProtKB-KW"/>
</dbReference>
<dbReference type="Gene3D" id="2.40.30.10">
    <property type="entry name" value="Translation factors"/>
    <property type="match status" value="1"/>
</dbReference>
<protein>
    <recommendedName>
        <fullName evidence="14">FAD-binding FR-type domain-containing protein</fullName>
    </recommendedName>
</protein>
<evidence type="ECO:0000256" key="6">
    <source>
        <dbReference type="ARBA" id="ARBA00022723"/>
    </source>
</evidence>
<comment type="caution">
    <text evidence="15">The sequence shown here is derived from an EMBL/GenBank/DDBJ whole genome shotgun (WGS) entry which is preliminary data.</text>
</comment>
<keyword evidence="7" id="KW-0274">FAD</keyword>
<evidence type="ECO:0000259" key="14">
    <source>
        <dbReference type="PROSITE" id="PS51384"/>
    </source>
</evidence>
<evidence type="ECO:0000256" key="1">
    <source>
        <dbReference type="ARBA" id="ARBA00001974"/>
    </source>
</evidence>
<feature type="transmembrane region" description="Helical" evidence="13">
    <location>
        <begin position="133"/>
        <end position="150"/>
    </location>
</feature>
<keyword evidence="16" id="KW-1185">Reference proteome</keyword>
<feature type="transmembrane region" description="Helical" evidence="13">
    <location>
        <begin position="7"/>
        <end position="27"/>
    </location>
</feature>
<dbReference type="InterPro" id="IPR050415">
    <property type="entry name" value="MRET"/>
</dbReference>
<evidence type="ECO:0000256" key="9">
    <source>
        <dbReference type="ARBA" id="ARBA00023002"/>
    </source>
</evidence>
<evidence type="ECO:0000313" key="15">
    <source>
        <dbReference type="EMBL" id="OMG55224.1"/>
    </source>
</evidence>
<dbReference type="PANTHER" id="PTHR47354">
    <property type="entry name" value="NADH OXIDOREDUCTASE HCR"/>
    <property type="match status" value="1"/>
</dbReference>
<evidence type="ECO:0000256" key="2">
    <source>
        <dbReference type="ARBA" id="ARBA00004141"/>
    </source>
</evidence>
<sequence>MKRPLYLLALIPIGLWAAFILPDLMAGEQNGPWFWRRNLILLSGIVALWWMSAGMLLATRAPWLENRFGGLDRLYRLHKNIGIGAGILVFAHWMLEWLPKNLAQAGWIAGPNRPRGPRVAEPWVDLAKDVGEWAGYILLALVVVALIRRIPYRYFRLVHKAFGLIFLAGVFHGLMLLPGAFWQTPLAWLTVAVAAAGVVPALLSLSNRIGRKRQHGATIEAIHQADGQTLEIVCRPDNSWPGHRAGQFLLADFAVAREGAHPFTIASAWDSQDGTLTLDIKALGHLTQQLPALLVTGQRITLEGPYGHFDFSGNPAVDRSNGHQIWVAGGVGITPFLARLQHLASFGARADVDLFYSTTGTGDFPEQLDALCQRTGVRLHRRLSDRDGPFAAADITACQQGGTSVWFCGPRNWGEMLARQFRTVGLPQESFHQEAFEFR</sequence>
<dbReference type="EMBL" id="MTHD01000002">
    <property type="protein sequence ID" value="OMG55224.1"/>
    <property type="molecule type" value="Genomic_DNA"/>
</dbReference>
<dbReference type="InterPro" id="IPR017938">
    <property type="entry name" value="Riboflavin_synthase-like_b-brl"/>
</dbReference>
<evidence type="ECO:0000256" key="3">
    <source>
        <dbReference type="ARBA" id="ARBA00022630"/>
    </source>
</evidence>
<dbReference type="PROSITE" id="PS51384">
    <property type="entry name" value="FAD_FR"/>
    <property type="match status" value="1"/>
</dbReference>
<dbReference type="InterPro" id="IPR013130">
    <property type="entry name" value="Fe3_Rdtase_TM_dom"/>
</dbReference>
<keyword evidence="5" id="KW-0001">2Fe-2S</keyword>
<comment type="cofactor">
    <cofactor evidence="1">
        <name>FAD</name>
        <dbReference type="ChEBI" id="CHEBI:57692"/>
    </cofactor>
</comment>
<dbReference type="Proteomes" id="UP000187526">
    <property type="component" value="Unassembled WGS sequence"/>
</dbReference>
<accession>A0A1R1I967</accession>
<dbReference type="STRING" id="418702.BJN45_05245"/>
<dbReference type="GO" id="GO:0016491">
    <property type="term" value="F:oxidoreductase activity"/>
    <property type="evidence" value="ECO:0007669"/>
    <property type="project" value="UniProtKB-KW"/>
</dbReference>
<dbReference type="InterPro" id="IPR039261">
    <property type="entry name" value="FNR_nucleotide-bd"/>
</dbReference>
<evidence type="ECO:0000256" key="4">
    <source>
        <dbReference type="ARBA" id="ARBA00022692"/>
    </source>
</evidence>
<feature type="transmembrane region" description="Helical" evidence="13">
    <location>
        <begin position="187"/>
        <end position="205"/>
    </location>
</feature>
<keyword evidence="6" id="KW-0479">Metal-binding</keyword>
<dbReference type="CDD" id="cd06198">
    <property type="entry name" value="FNR_like_3"/>
    <property type="match status" value="1"/>
</dbReference>
<keyword evidence="11" id="KW-0411">Iron-sulfur</keyword>
<proteinExistence type="predicted"/>
<evidence type="ECO:0000256" key="12">
    <source>
        <dbReference type="ARBA" id="ARBA00023136"/>
    </source>
</evidence>
<dbReference type="Gene3D" id="3.40.50.80">
    <property type="entry name" value="Nucleotide-binding domain of ferredoxin-NADP reductase (FNR) module"/>
    <property type="match status" value="1"/>
</dbReference>
<dbReference type="PANTHER" id="PTHR47354:SF8">
    <property type="entry name" value="1,2-PHENYLACETYL-COA EPOXIDASE, SUBUNIT E"/>
    <property type="match status" value="1"/>
</dbReference>
<feature type="transmembrane region" description="Helical" evidence="13">
    <location>
        <begin position="77"/>
        <end position="95"/>
    </location>
</feature>
<dbReference type="InterPro" id="IPR013112">
    <property type="entry name" value="FAD-bd_8"/>
</dbReference>
<evidence type="ECO:0000256" key="5">
    <source>
        <dbReference type="ARBA" id="ARBA00022714"/>
    </source>
</evidence>
<dbReference type="Pfam" id="PF08022">
    <property type="entry name" value="FAD_binding_8"/>
    <property type="match status" value="1"/>
</dbReference>
<evidence type="ECO:0000256" key="8">
    <source>
        <dbReference type="ARBA" id="ARBA00022989"/>
    </source>
</evidence>
<keyword evidence="8 13" id="KW-1133">Transmembrane helix</keyword>
<comment type="subcellular location">
    <subcellularLocation>
        <location evidence="2">Membrane</location>
        <topology evidence="2">Multi-pass membrane protein</topology>
    </subcellularLocation>
</comment>
<gene>
    <name evidence="15" type="ORF">BJN45_05245</name>
</gene>
<dbReference type="SUPFAM" id="SSF63380">
    <property type="entry name" value="Riboflavin synthase domain-like"/>
    <property type="match status" value="1"/>
</dbReference>
<keyword evidence="10" id="KW-0408">Iron</keyword>
<dbReference type="GO" id="GO:0051537">
    <property type="term" value="F:2 iron, 2 sulfur cluster binding"/>
    <property type="evidence" value="ECO:0007669"/>
    <property type="project" value="UniProtKB-KW"/>
</dbReference>
<evidence type="ECO:0000313" key="16">
    <source>
        <dbReference type="Proteomes" id="UP000187526"/>
    </source>
</evidence>
<feature type="transmembrane region" description="Helical" evidence="13">
    <location>
        <begin position="39"/>
        <end position="57"/>
    </location>
</feature>
<dbReference type="GO" id="GO:0050660">
    <property type="term" value="F:flavin adenine dinucleotide binding"/>
    <property type="evidence" value="ECO:0007669"/>
    <property type="project" value="TreeGrafter"/>
</dbReference>
<dbReference type="Pfam" id="PF01794">
    <property type="entry name" value="Ferric_reduct"/>
    <property type="match status" value="1"/>
</dbReference>
<evidence type="ECO:0000256" key="11">
    <source>
        <dbReference type="ARBA" id="ARBA00023014"/>
    </source>
</evidence>
<name>A0A1R1I967_9RHOO</name>
<keyword evidence="12 13" id="KW-0472">Membrane</keyword>
<feature type="transmembrane region" description="Helical" evidence="13">
    <location>
        <begin position="162"/>
        <end position="181"/>
    </location>
</feature>
<keyword evidence="3" id="KW-0285">Flavoprotein</keyword>
<reference evidence="15 16" key="1">
    <citation type="submission" date="2016-10" db="EMBL/GenBank/DDBJ databases">
        <title>Alkaliphiles isolated from bioreactors.</title>
        <authorList>
            <person name="Salah Z."/>
            <person name="Rout S.P."/>
            <person name="Humphreys P.N."/>
        </authorList>
    </citation>
    <scope>NUCLEOTIDE SEQUENCE [LARGE SCALE GENOMIC DNA]</scope>
    <source>
        <strain evidence="15 16">ZS02</strain>
    </source>
</reference>
<keyword evidence="4 13" id="KW-0812">Transmembrane</keyword>
<dbReference type="GO" id="GO:0016020">
    <property type="term" value="C:membrane"/>
    <property type="evidence" value="ECO:0007669"/>
    <property type="project" value="UniProtKB-SubCell"/>
</dbReference>
<evidence type="ECO:0000256" key="13">
    <source>
        <dbReference type="SAM" id="Phobius"/>
    </source>
</evidence>
<dbReference type="InterPro" id="IPR017927">
    <property type="entry name" value="FAD-bd_FR_type"/>
</dbReference>
<feature type="domain" description="FAD-binding FR-type" evidence="14">
    <location>
        <begin position="212"/>
        <end position="312"/>
    </location>
</feature>
<dbReference type="SUPFAM" id="SSF52343">
    <property type="entry name" value="Ferredoxin reductase-like, C-terminal NADP-linked domain"/>
    <property type="match status" value="1"/>
</dbReference>
<evidence type="ECO:0000256" key="10">
    <source>
        <dbReference type="ARBA" id="ARBA00023004"/>
    </source>
</evidence>
<dbReference type="PRINTS" id="PR00406">
    <property type="entry name" value="CYTB5RDTASE"/>
</dbReference>
<dbReference type="AlphaFoldDB" id="A0A1R1I967"/>
<organism evidence="15 16">
    <name type="scientific">Azonexus hydrophilus</name>
    <dbReference type="NCBI Taxonomy" id="418702"/>
    <lineage>
        <taxon>Bacteria</taxon>
        <taxon>Pseudomonadati</taxon>
        <taxon>Pseudomonadota</taxon>
        <taxon>Betaproteobacteria</taxon>
        <taxon>Rhodocyclales</taxon>
        <taxon>Azonexaceae</taxon>
        <taxon>Azonexus</taxon>
    </lineage>
</organism>
<keyword evidence="9" id="KW-0560">Oxidoreductase</keyword>
<evidence type="ECO:0000256" key="7">
    <source>
        <dbReference type="ARBA" id="ARBA00022827"/>
    </source>
</evidence>